<proteinExistence type="predicted"/>
<dbReference type="SMART" id="SM00054">
    <property type="entry name" value="EFh"/>
    <property type="match status" value="3"/>
</dbReference>
<accession>A0ABQ2LIL4</accession>
<protein>
    <submittedName>
        <fullName evidence="3">Calcium-binding protein</fullName>
    </submittedName>
</protein>
<dbReference type="Proteomes" id="UP000656881">
    <property type="component" value="Unassembled WGS sequence"/>
</dbReference>
<comment type="caution">
    <text evidence="3">The sequence shown here is derived from an EMBL/GenBank/DDBJ whole genome shotgun (WGS) entry which is preliminary data.</text>
</comment>
<dbReference type="Pfam" id="PF13202">
    <property type="entry name" value="EF-hand_5"/>
    <property type="match status" value="3"/>
</dbReference>
<keyword evidence="4" id="KW-1185">Reference proteome</keyword>
<feature type="domain" description="EF-hand" evidence="2">
    <location>
        <begin position="100"/>
        <end position="135"/>
    </location>
</feature>
<evidence type="ECO:0000256" key="1">
    <source>
        <dbReference type="SAM" id="MobiDB-lite"/>
    </source>
</evidence>
<evidence type="ECO:0000259" key="2">
    <source>
        <dbReference type="PROSITE" id="PS50222"/>
    </source>
</evidence>
<feature type="domain" description="EF-hand" evidence="2">
    <location>
        <begin position="57"/>
        <end position="92"/>
    </location>
</feature>
<evidence type="ECO:0000313" key="3">
    <source>
        <dbReference type="EMBL" id="GGO35434.1"/>
    </source>
</evidence>
<dbReference type="EMBL" id="BMNG01000001">
    <property type="protein sequence ID" value="GGO35434.1"/>
    <property type="molecule type" value="Genomic_DNA"/>
</dbReference>
<reference evidence="4" key="1">
    <citation type="journal article" date="2019" name="Int. J. Syst. Evol. Microbiol.">
        <title>The Global Catalogue of Microorganisms (GCM) 10K type strain sequencing project: providing services to taxonomists for standard genome sequencing and annotation.</title>
        <authorList>
            <consortium name="The Broad Institute Genomics Platform"/>
            <consortium name="The Broad Institute Genome Sequencing Center for Infectious Disease"/>
            <person name="Wu L."/>
            <person name="Ma J."/>
        </authorList>
    </citation>
    <scope>NUCLEOTIDE SEQUENCE [LARGE SCALE GENOMIC DNA]</scope>
    <source>
        <strain evidence="4">CGMCC 4.7349</strain>
    </source>
</reference>
<dbReference type="InterPro" id="IPR002048">
    <property type="entry name" value="EF_hand_dom"/>
</dbReference>
<dbReference type="PROSITE" id="PS00018">
    <property type="entry name" value="EF_HAND_1"/>
    <property type="match status" value="3"/>
</dbReference>
<dbReference type="InterPro" id="IPR018247">
    <property type="entry name" value="EF_Hand_1_Ca_BS"/>
</dbReference>
<evidence type="ECO:0000313" key="4">
    <source>
        <dbReference type="Proteomes" id="UP000656881"/>
    </source>
</evidence>
<name>A0ABQ2LIL4_9ACTN</name>
<dbReference type="Gene3D" id="1.10.238.10">
    <property type="entry name" value="EF-hand"/>
    <property type="match status" value="1"/>
</dbReference>
<feature type="domain" description="EF-hand" evidence="2">
    <location>
        <begin position="5"/>
        <end position="40"/>
    </location>
</feature>
<dbReference type="InterPro" id="IPR011992">
    <property type="entry name" value="EF-hand-dom_pair"/>
</dbReference>
<gene>
    <name evidence="3" type="ORF">GCM10012286_06100</name>
</gene>
<dbReference type="RefSeq" id="WP_189172670.1">
    <property type="nucleotide sequence ID" value="NZ_BMNG01000001.1"/>
</dbReference>
<dbReference type="SUPFAM" id="SSF47473">
    <property type="entry name" value="EF-hand"/>
    <property type="match status" value="1"/>
</dbReference>
<sequence length="191" mass="21138">MLTSFQQRKAERHFEALDTNGDGILTFDDLRLSAERMLAWEQESPGAAQRRLEQFDTGLRAWWDHLTVLDRNDDGEISPEEFLKGYERVFLTDSDAYGQAARSGASARFDLGDTNGDGVIDEDEFTTLFRISFGMPGPTAAQVFSSFLPEGARTLSKDVYVRHALEFLTGDDPDSPGSGLLGPLPMPNVNA</sequence>
<feature type="region of interest" description="Disordered" evidence="1">
    <location>
        <begin position="172"/>
        <end position="191"/>
    </location>
</feature>
<dbReference type="PROSITE" id="PS50222">
    <property type="entry name" value="EF_HAND_2"/>
    <property type="match status" value="3"/>
</dbReference>
<organism evidence="3 4">
    <name type="scientific">Streptomyces lasiicapitis</name>
    <dbReference type="NCBI Taxonomy" id="1923961"/>
    <lineage>
        <taxon>Bacteria</taxon>
        <taxon>Bacillati</taxon>
        <taxon>Actinomycetota</taxon>
        <taxon>Actinomycetes</taxon>
        <taxon>Kitasatosporales</taxon>
        <taxon>Streptomycetaceae</taxon>
        <taxon>Streptomyces</taxon>
    </lineage>
</organism>